<keyword evidence="5" id="KW-1185">Reference proteome</keyword>
<keyword evidence="1" id="KW-0808">Transferase</keyword>
<name>A0A934KCE7_9BACT</name>
<organism evidence="4 5">
    <name type="scientific">Candidatus Nephthysia bennettiae</name>
    <dbReference type="NCBI Taxonomy" id="3127016"/>
    <lineage>
        <taxon>Bacteria</taxon>
        <taxon>Bacillati</taxon>
        <taxon>Candidatus Dormiibacterota</taxon>
        <taxon>Candidatus Dormibacteria</taxon>
        <taxon>Candidatus Dormibacterales</taxon>
        <taxon>Candidatus Dormibacteraceae</taxon>
        <taxon>Candidatus Nephthysia</taxon>
    </lineage>
</organism>
<dbReference type="InterPro" id="IPR036568">
    <property type="entry name" value="GGCT-like_sf"/>
</dbReference>
<protein>
    <recommendedName>
        <fullName evidence="2">Putative gamma-glutamylcyclotransferase</fullName>
    </recommendedName>
</protein>
<dbReference type="AlphaFoldDB" id="A0A934KCE7"/>
<dbReference type="CDD" id="cd06661">
    <property type="entry name" value="GGCT_like"/>
    <property type="match status" value="1"/>
</dbReference>
<evidence type="ECO:0000259" key="3">
    <source>
        <dbReference type="Pfam" id="PF06094"/>
    </source>
</evidence>
<dbReference type="PANTHER" id="PTHR31544:SF2">
    <property type="entry name" value="AIG2-LIKE PROTEIN D"/>
    <property type="match status" value="1"/>
</dbReference>
<dbReference type="Proteomes" id="UP000612893">
    <property type="component" value="Unassembled WGS sequence"/>
</dbReference>
<dbReference type="RefSeq" id="WP_338203471.1">
    <property type="nucleotide sequence ID" value="NZ_JAEKNR010000176.1"/>
</dbReference>
<dbReference type="GO" id="GO:0016740">
    <property type="term" value="F:transferase activity"/>
    <property type="evidence" value="ECO:0007669"/>
    <property type="project" value="UniProtKB-KW"/>
</dbReference>
<evidence type="ECO:0000313" key="5">
    <source>
        <dbReference type="Proteomes" id="UP000612893"/>
    </source>
</evidence>
<dbReference type="EMBL" id="JAEKNR010000176">
    <property type="protein sequence ID" value="MBJ7599843.1"/>
    <property type="molecule type" value="Genomic_DNA"/>
</dbReference>
<dbReference type="Gene3D" id="3.10.490.10">
    <property type="entry name" value="Gamma-glutamyl cyclotransferase-like"/>
    <property type="match status" value="1"/>
</dbReference>
<gene>
    <name evidence="4" type="ORF">JF922_17420</name>
</gene>
<accession>A0A934KCE7</accession>
<dbReference type="InterPro" id="IPR045038">
    <property type="entry name" value="AIG2-like"/>
</dbReference>
<dbReference type="SUPFAM" id="SSF110857">
    <property type="entry name" value="Gamma-glutamyl cyclotransferase-like"/>
    <property type="match status" value="1"/>
</dbReference>
<sequence length="149" mass="16311">MPPPAGDEALLVYGSLLFPQVLQALLDRVPPWEPARAPGWRVAALPKRVYPGLVPGSGSASGLLLTGLMEPEWRTLIAFEGDLYDLRQLAISGGRDSWPFVWAETTPASPLDWVPEEFAERVLPAYVEGCAAWRRRYEATHSPSGRAAS</sequence>
<dbReference type="PANTHER" id="PTHR31544">
    <property type="entry name" value="AIG2-LIKE PROTEIN D"/>
    <property type="match status" value="1"/>
</dbReference>
<dbReference type="InterPro" id="IPR013024">
    <property type="entry name" value="GGCT-like"/>
</dbReference>
<proteinExistence type="predicted"/>
<comment type="caution">
    <text evidence="4">The sequence shown here is derived from an EMBL/GenBank/DDBJ whole genome shotgun (WGS) entry which is preliminary data.</text>
</comment>
<reference evidence="4" key="1">
    <citation type="submission" date="2020-10" db="EMBL/GenBank/DDBJ databases">
        <title>Ca. Dormibacterota MAGs.</title>
        <authorList>
            <person name="Montgomery K."/>
        </authorList>
    </citation>
    <scope>NUCLEOTIDE SEQUENCE [LARGE SCALE GENOMIC DNA]</scope>
    <source>
        <strain evidence="4">SC8812_S17_10</strain>
    </source>
</reference>
<evidence type="ECO:0000256" key="2">
    <source>
        <dbReference type="ARBA" id="ARBA00030602"/>
    </source>
</evidence>
<dbReference type="InterPro" id="IPR009288">
    <property type="entry name" value="AIG2-like_dom"/>
</dbReference>
<evidence type="ECO:0000313" key="4">
    <source>
        <dbReference type="EMBL" id="MBJ7599843.1"/>
    </source>
</evidence>
<evidence type="ECO:0000256" key="1">
    <source>
        <dbReference type="ARBA" id="ARBA00022679"/>
    </source>
</evidence>
<dbReference type="Pfam" id="PF06094">
    <property type="entry name" value="GGACT"/>
    <property type="match status" value="1"/>
</dbReference>
<feature type="domain" description="Gamma-glutamylcyclotransferase AIG2-like" evidence="3">
    <location>
        <begin position="11"/>
        <end position="104"/>
    </location>
</feature>